<evidence type="ECO:0000313" key="2">
    <source>
        <dbReference type="Proteomes" id="UP001157418"/>
    </source>
</evidence>
<keyword evidence="2" id="KW-1185">Reference proteome</keyword>
<gene>
    <name evidence="1" type="ORF">LVIROSA_LOCUS35078</name>
</gene>
<dbReference type="AlphaFoldDB" id="A0AAU9PH10"/>
<dbReference type="Proteomes" id="UP001157418">
    <property type="component" value="Unassembled WGS sequence"/>
</dbReference>
<name>A0AAU9PH10_9ASTR</name>
<protein>
    <recommendedName>
        <fullName evidence="3">Secreted protein</fullName>
    </recommendedName>
</protein>
<organism evidence="1 2">
    <name type="scientific">Lactuca virosa</name>
    <dbReference type="NCBI Taxonomy" id="75947"/>
    <lineage>
        <taxon>Eukaryota</taxon>
        <taxon>Viridiplantae</taxon>
        <taxon>Streptophyta</taxon>
        <taxon>Embryophyta</taxon>
        <taxon>Tracheophyta</taxon>
        <taxon>Spermatophyta</taxon>
        <taxon>Magnoliopsida</taxon>
        <taxon>eudicotyledons</taxon>
        <taxon>Gunneridae</taxon>
        <taxon>Pentapetalae</taxon>
        <taxon>asterids</taxon>
        <taxon>campanulids</taxon>
        <taxon>Asterales</taxon>
        <taxon>Asteraceae</taxon>
        <taxon>Cichorioideae</taxon>
        <taxon>Cichorieae</taxon>
        <taxon>Lactucinae</taxon>
        <taxon>Lactuca</taxon>
    </lineage>
</organism>
<evidence type="ECO:0008006" key="3">
    <source>
        <dbReference type="Google" id="ProtNLM"/>
    </source>
</evidence>
<reference evidence="1 2" key="1">
    <citation type="submission" date="2022-01" db="EMBL/GenBank/DDBJ databases">
        <authorList>
            <person name="Xiong W."/>
            <person name="Schranz E."/>
        </authorList>
    </citation>
    <scope>NUCLEOTIDE SEQUENCE [LARGE SCALE GENOMIC DNA]</scope>
</reference>
<accession>A0AAU9PH10</accession>
<dbReference type="EMBL" id="CAKMRJ010005634">
    <property type="protein sequence ID" value="CAH1449603.1"/>
    <property type="molecule type" value="Genomic_DNA"/>
</dbReference>
<sequence>MKICFLAVLLFTGEHHRKDHMCSPIPLPCVVNKPPGIISHRVGVPSSSTKTLGVTNSTRTTQNHRLFICKSGALFRIEVVLSRIKGPVPQNVRCTYHRYQLVTPTG</sequence>
<evidence type="ECO:0000313" key="1">
    <source>
        <dbReference type="EMBL" id="CAH1449603.1"/>
    </source>
</evidence>
<proteinExistence type="predicted"/>
<comment type="caution">
    <text evidence="1">The sequence shown here is derived from an EMBL/GenBank/DDBJ whole genome shotgun (WGS) entry which is preliminary data.</text>
</comment>